<dbReference type="EMBL" id="OV651816">
    <property type="protein sequence ID" value="CAH1110008.1"/>
    <property type="molecule type" value="Genomic_DNA"/>
</dbReference>
<dbReference type="Proteomes" id="UP001153636">
    <property type="component" value="Chromosome 4"/>
</dbReference>
<reference evidence="1" key="1">
    <citation type="submission" date="2022-01" db="EMBL/GenBank/DDBJ databases">
        <authorList>
            <person name="King R."/>
        </authorList>
    </citation>
    <scope>NUCLEOTIDE SEQUENCE</scope>
</reference>
<proteinExistence type="predicted"/>
<protein>
    <submittedName>
        <fullName evidence="1">Uncharacterized protein</fullName>
    </submittedName>
</protein>
<name>A0A9P0D185_9CUCU</name>
<organism evidence="1 2">
    <name type="scientific">Psylliodes chrysocephalus</name>
    <dbReference type="NCBI Taxonomy" id="3402493"/>
    <lineage>
        <taxon>Eukaryota</taxon>
        <taxon>Metazoa</taxon>
        <taxon>Ecdysozoa</taxon>
        <taxon>Arthropoda</taxon>
        <taxon>Hexapoda</taxon>
        <taxon>Insecta</taxon>
        <taxon>Pterygota</taxon>
        <taxon>Neoptera</taxon>
        <taxon>Endopterygota</taxon>
        <taxon>Coleoptera</taxon>
        <taxon>Polyphaga</taxon>
        <taxon>Cucujiformia</taxon>
        <taxon>Chrysomeloidea</taxon>
        <taxon>Chrysomelidae</taxon>
        <taxon>Galerucinae</taxon>
        <taxon>Alticini</taxon>
        <taxon>Psylliodes</taxon>
    </lineage>
</organism>
<gene>
    <name evidence="1" type="ORF">PSYICH_LOCUS10694</name>
</gene>
<dbReference type="AlphaFoldDB" id="A0A9P0D185"/>
<sequence>MVYQTETFPEELRNNELTEHMPVLIFKIQKSKTSDDPNIGTPKSFTKSPRDFSATKKYGLLEKKFKKQKINSGKEYVSRLEKLHKAKSVLKACGETCLFKCSEKVPEICRQDLFNTYYQLADKSLQREFYLVTLKKGQTNLKNNTKRKHLRVHTVLTLMIKNLGGSTEREFLEGSLNLSIMYRLYKQECISDGRTFATQYIYSNIFNLGFFQPKKDLCSVCETYKSLSDDEKEARKEHFEKHQEEKVLSRLEKEKDKNLALQDENNNIMLCSYDLQAVTPLPNGNVSTF</sequence>
<dbReference type="PANTHER" id="PTHR10773:SF19">
    <property type="match status" value="1"/>
</dbReference>
<keyword evidence="2" id="KW-1185">Reference proteome</keyword>
<evidence type="ECO:0000313" key="2">
    <source>
        <dbReference type="Proteomes" id="UP001153636"/>
    </source>
</evidence>
<dbReference type="OrthoDB" id="6780538at2759"/>
<dbReference type="PANTHER" id="PTHR10773">
    <property type="entry name" value="DNA-DIRECTED RNA POLYMERASES I, II, AND III SUBUNIT RPABC2"/>
    <property type="match status" value="1"/>
</dbReference>
<evidence type="ECO:0000313" key="1">
    <source>
        <dbReference type="EMBL" id="CAH1110008.1"/>
    </source>
</evidence>
<accession>A0A9P0D185</accession>